<gene>
    <name evidence="6" type="ORF">CTAYLR_004656</name>
</gene>
<keyword evidence="2 5" id="KW-0812">Transmembrane</keyword>
<dbReference type="Proteomes" id="UP001230188">
    <property type="component" value="Unassembled WGS sequence"/>
</dbReference>
<sequence length="472" mass="50570">MLEGEEESVVEVPAPPPRRDWVSTMRSMKLALVLPGVLAGLTNTDVAAVVTFTQSGSTFALASLKFQLLCIPVMFTFQEFGARLGTKGRGLLVMTRDELGPTTTNFVFSILLVLCAATLFCEAAGVAAIAELWQAPKAFAVFVYSVVLLYTLTFRSTVAEYLCLGLAALLTFFVVLAGMAARERSPGWNLSSLNLANSEYDVLVVSATIGSALTPFLLFYQCAAAVDGRVSKRDLGPLRINIMIGILLSVACSVGITLSAAFEFWNVDDAPSIRTIQDCGDAFSRALGASGTIIFSLGLVGAAMTSSFTTLSTIKLAWAEVCGPPQKAEKQQQQQPALLAQTPEEENPLLRTEPVAAAKATALPSTTTMTKRFFPRVDPAMRLCVAALAVCDLTVLATTKNQQIKLEVQAQNLDCVLIPPALYLAIKIARRTLDKDEYPESERRAHVIGSILLSICALLPLLLAILIKVGVA</sequence>
<evidence type="ECO:0000256" key="1">
    <source>
        <dbReference type="ARBA" id="ARBA00004141"/>
    </source>
</evidence>
<reference evidence="6" key="1">
    <citation type="submission" date="2023-01" db="EMBL/GenBank/DDBJ databases">
        <title>Metagenome sequencing of chrysophaentin producing Chrysophaeum taylorii.</title>
        <authorList>
            <person name="Davison J."/>
            <person name="Bewley C."/>
        </authorList>
    </citation>
    <scope>NUCLEOTIDE SEQUENCE</scope>
    <source>
        <strain evidence="6">NIES-1699</strain>
    </source>
</reference>
<feature type="transmembrane region" description="Helical" evidence="5">
    <location>
        <begin position="161"/>
        <end position="182"/>
    </location>
</feature>
<dbReference type="AlphaFoldDB" id="A0AAD7U7I9"/>
<protein>
    <submittedName>
        <fullName evidence="6">Uncharacterized protein</fullName>
    </submittedName>
</protein>
<evidence type="ECO:0000313" key="6">
    <source>
        <dbReference type="EMBL" id="KAJ8599568.1"/>
    </source>
</evidence>
<keyword evidence="7" id="KW-1185">Reference proteome</keyword>
<proteinExistence type="predicted"/>
<comment type="caution">
    <text evidence="6">The sequence shown here is derived from an EMBL/GenBank/DDBJ whole genome shotgun (WGS) entry which is preliminary data.</text>
</comment>
<dbReference type="GO" id="GO:0046873">
    <property type="term" value="F:metal ion transmembrane transporter activity"/>
    <property type="evidence" value="ECO:0007669"/>
    <property type="project" value="InterPro"/>
</dbReference>
<evidence type="ECO:0000313" key="7">
    <source>
        <dbReference type="Proteomes" id="UP001230188"/>
    </source>
</evidence>
<keyword evidence="3 5" id="KW-1133">Transmembrane helix</keyword>
<feature type="transmembrane region" description="Helical" evidence="5">
    <location>
        <begin position="447"/>
        <end position="467"/>
    </location>
</feature>
<name>A0AAD7U7I9_9STRA</name>
<dbReference type="Pfam" id="PF01566">
    <property type="entry name" value="Nramp"/>
    <property type="match status" value="1"/>
</dbReference>
<feature type="transmembrane region" description="Helical" evidence="5">
    <location>
        <begin position="106"/>
        <end position="129"/>
    </location>
</feature>
<dbReference type="GO" id="GO:0016020">
    <property type="term" value="C:membrane"/>
    <property type="evidence" value="ECO:0007669"/>
    <property type="project" value="UniProtKB-SubCell"/>
</dbReference>
<accession>A0AAD7U7I9</accession>
<evidence type="ECO:0000256" key="4">
    <source>
        <dbReference type="ARBA" id="ARBA00023136"/>
    </source>
</evidence>
<organism evidence="6 7">
    <name type="scientific">Chrysophaeum taylorii</name>
    <dbReference type="NCBI Taxonomy" id="2483200"/>
    <lineage>
        <taxon>Eukaryota</taxon>
        <taxon>Sar</taxon>
        <taxon>Stramenopiles</taxon>
        <taxon>Ochrophyta</taxon>
        <taxon>Pelagophyceae</taxon>
        <taxon>Pelagomonadales</taxon>
        <taxon>Pelagomonadaceae</taxon>
        <taxon>Chrysophaeum</taxon>
    </lineage>
</organism>
<keyword evidence="4 5" id="KW-0472">Membrane</keyword>
<feature type="transmembrane region" description="Helical" evidence="5">
    <location>
        <begin position="135"/>
        <end position="154"/>
    </location>
</feature>
<evidence type="ECO:0000256" key="5">
    <source>
        <dbReference type="SAM" id="Phobius"/>
    </source>
</evidence>
<dbReference type="EMBL" id="JAQMWT010000552">
    <property type="protein sequence ID" value="KAJ8599568.1"/>
    <property type="molecule type" value="Genomic_DNA"/>
</dbReference>
<feature type="transmembrane region" description="Helical" evidence="5">
    <location>
        <begin position="282"/>
        <end position="305"/>
    </location>
</feature>
<feature type="transmembrane region" description="Helical" evidence="5">
    <location>
        <begin position="202"/>
        <end position="226"/>
    </location>
</feature>
<feature type="transmembrane region" description="Helical" evidence="5">
    <location>
        <begin position="30"/>
        <end position="52"/>
    </location>
</feature>
<feature type="transmembrane region" description="Helical" evidence="5">
    <location>
        <begin position="238"/>
        <end position="262"/>
    </location>
</feature>
<comment type="subcellular location">
    <subcellularLocation>
        <location evidence="1">Membrane</location>
        <topology evidence="1">Multi-pass membrane protein</topology>
    </subcellularLocation>
</comment>
<evidence type="ECO:0000256" key="2">
    <source>
        <dbReference type="ARBA" id="ARBA00022692"/>
    </source>
</evidence>
<dbReference type="InterPro" id="IPR001046">
    <property type="entry name" value="NRAMP_fam"/>
</dbReference>
<evidence type="ECO:0000256" key="3">
    <source>
        <dbReference type="ARBA" id="ARBA00022989"/>
    </source>
</evidence>